<keyword evidence="2" id="KW-0560">Oxidoreductase</keyword>
<dbReference type="STRING" id="273677.BW34_01333"/>
<dbReference type="InterPro" id="IPR020904">
    <property type="entry name" value="Sc_DH/Rdtase_CS"/>
</dbReference>
<dbReference type="SUPFAM" id="SSF51735">
    <property type="entry name" value="NAD(P)-binding Rossmann-fold domains"/>
    <property type="match status" value="1"/>
</dbReference>
<dbReference type="Pfam" id="PF00106">
    <property type="entry name" value="adh_short"/>
    <property type="match status" value="1"/>
</dbReference>
<sequence>MPHTIVLTGAGSGIGQLLAQRLTERGDRLVLVARDASRAEDLVAEHPGAGAIVADLARPESLAAAVAASDLPDEVDAIVHAAGIVDLGHVADLTVQSWRDQLAVNLVAPAELTRLLLPRVRAARGQVLFVNSGAGLTAHPQWAAYAASKHGLKALADALRGEEAERGVRVTTVYPGRTATPMQAQVHAQEGRDYDADAWIQPASVVTAVLTALDLPPDAVITDLSVKPGPR</sequence>
<name>A0A4R5YQ09_9MICO</name>
<comment type="similarity">
    <text evidence="1">Belongs to the short-chain dehydrogenases/reductases (SDR) family.</text>
</comment>
<dbReference type="PRINTS" id="PR00081">
    <property type="entry name" value="GDHRDH"/>
</dbReference>
<dbReference type="PROSITE" id="PS00061">
    <property type="entry name" value="ADH_SHORT"/>
    <property type="match status" value="1"/>
</dbReference>
<dbReference type="RefSeq" id="WP_133398717.1">
    <property type="nucleotide sequence ID" value="NZ_SMZX01000001.1"/>
</dbReference>
<gene>
    <name evidence="4" type="ORF">E2R54_03530</name>
</gene>
<dbReference type="GO" id="GO:0016020">
    <property type="term" value="C:membrane"/>
    <property type="evidence" value="ECO:0007669"/>
    <property type="project" value="TreeGrafter"/>
</dbReference>
<feature type="domain" description="Ketoreductase" evidence="3">
    <location>
        <begin position="3"/>
        <end position="202"/>
    </location>
</feature>
<dbReference type="PANTHER" id="PTHR44196">
    <property type="entry name" value="DEHYDROGENASE/REDUCTASE SDR FAMILY MEMBER 7B"/>
    <property type="match status" value="1"/>
</dbReference>
<dbReference type="AlphaFoldDB" id="A0A4R5YQ09"/>
<evidence type="ECO:0000256" key="2">
    <source>
        <dbReference type="ARBA" id="ARBA00023002"/>
    </source>
</evidence>
<dbReference type="Proteomes" id="UP000295633">
    <property type="component" value="Unassembled WGS sequence"/>
</dbReference>
<dbReference type="NCBIfam" id="NF006073">
    <property type="entry name" value="PRK08219.1"/>
    <property type="match status" value="1"/>
</dbReference>
<evidence type="ECO:0000256" key="1">
    <source>
        <dbReference type="ARBA" id="ARBA00006484"/>
    </source>
</evidence>
<dbReference type="SMART" id="SM00822">
    <property type="entry name" value="PKS_KR"/>
    <property type="match status" value="1"/>
</dbReference>
<evidence type="ECO:0000313" key="5">
    <source>
        <dbReference type="Proteomes" id="UP000295633"/>
    </source>
</evidence>
<evidence type="ECO:0000259" key="3">
    <source>
        <dbReference type="SMART" id="SM00822"/>
    </source>
</evidence>
<protein>
    <submittedName>
        <fullName evidence="4">SDR family oxidoreductase</fullName>
    </submittedName>
</protein>
<proteinExistence type="inferred from homology"/>
<dbReference type="Gene3D" id="3.40.50.720">
    <property type="entry name" value="NAD(P)-binding Rossmann-like Domain"/>
    <property type="match status" value="1"/>
</dbReference>
<dbReference type="InterPro" id="IPR002347">
    <property type="entry name" value="SDR_fam"/>
</dbReference>
<comment type="caution">
    <text evidence="4">The sequence shown here is derived from an EMBL/GenBank/DDBJ whole genome shotgun (WGS) entry which is preliminary data.</text>
</comment>
<organism evidence="4 5">
    <name type="scientific">Microbacterium oleivorans</name>
    <dbReference type="NCBI Taxonomy" id="273677"/>
    <lineage>
        <taxon>Bacteria</taxon>
        <taxon>Bacillati</taxon>
        <taxon>Actinomycetota</taxon>
        <taxon>Actinomycetes</taxon>
        <taxon>Micrococcales</taxon>
        <taxon>Microbacteriaceae</taxon>
        <taxon>Microbacterium</taxon>
    </lineage>
</organism>
<reference evidence="4 5" key="1">
    <citation type="submission" date="2019-03" db="EMBL/GenBank/DDBJ databases">
        <title>Genome Sequencing and Assembly of Various Microbes Isolated from Partially Reclaimed Soil and Acid Mine Drainage (AMD) Site.</title>
        <authorList>
            <person name="Steinbock B."/>
            <person name="Bechtold R."/>
            <person name="Sevigny J.L."/>
            <person name="Thomas D."/>
            <person name="Cuthill L.R."/>
            <person name="Aveiro Johannsen E.J."/>
            <person name="Thomas K."/>
            <person name="Ghosh A."/>
        </authorList>
    </citation>
    <scope>NUCLEOTIDE SEQUENCE [LARGE SCALE GENOMIC DNA]</scope>
    <source>
        <strain evidence="4 5">F-B2</strain>
    </source>
</reference>
<accession>A0A4R5YQ09</accession>
<dbReference type="InterPro" id="IPR036291">
    <property type="entry name" value="NAD(P)-bd_dom_sf"/>
</dbReference>
<dbReference type="PANTHER" id="PTHR44196:SF1">
    <property type="entry name" value="DEHYDROGENASE_REDUCTASE SDR FAMILY MEMBER 7B"/>
    <property type="match status" value="1"/>
</dbReference>
<evidence type="ECO:0000313" key="4">
    <source>
        <dbReference type="EMBL" id="TDL45540.1"/>
    </source>
</evidence>
<dbReference type="GO" id="GO:0016491">
    <property type="term" value="F:oxidoreductase activity"/>
    <property type="evidence" value="ECO:0007669"/>
    <property type="project" value="UniProtKB-KW"/>
</dbReference>
<dbReference type="InterPro" id="IPR057326">
    <property type="entry name" value="KR_dom"/>
</dbReference>
<dbReference type="EMBL" id="SMZX01000001">
    <property type="protein sequence ID" value="TDL45540.1"/>
    <property type="molecule type" value="Genomic_DNA"/>
</dbReference>